<name>A0A2H0Q0U1_9BACT</name>
<dbReference type="Proteomes" id="UP000231154">
    <property type="component" value="Unassembled WGS sequence"/>
</dbReference>
<proteinExistence type="predicted"/>
<reference evidence="1 2" key="1">
    <citation type="submission" date="2017-09" db="EMBL/GenBank/DDBJ databases">
        <title>Depth-based differentiation of microbial function through sediment-hosted aquifers and enrichment of novel symbionts in the deep terrestrial subsurface.</title>
        <authorList>
            <person name="Probst A.J."/>
            <person name="Ladd B."/>
            <person name="Jarett J.K."/>
            <person name="Geller-Mcgrath D.E."/>
            <person name="Sieber C.M."/>
            <person name="Emerson J.B."/>
            <person name="Anantharaman K."/>
            <person name="Thomas B.C."/>
            <person name="Malmstrom R."/>
            <person name="Stieglmeier M."/>
            <person name="Klingl A."/>
            <person name="Woyke T."/>
            <person name="Ryan C.M."/>
            <person name="Banfield J.F."/>
        </authorList>
    </citation>
    <scope>NUCLEOTIDE SEQUENCE [LARGE SCALE GENOMIC DNA]</scope>
    <source>
        <strain evidence="1">CG11_big_fil_rev_8_21_14_0_20_42_15</strain>
    </source>
</reference>
<sequence>MKLVKNRYFQLLIAFFALGAVFFAKPVFALEPNYELPSMLWGRASVTTKPGTSESMVYFSQPQATMAIRNTAPGFLPNFDYSVDCLLGITDTNISCFKFSQPSGTKVLNSKTYVNEVLKSAVAALKYPPVNVTGSTYSVSDLGDFAYWGRHLRQTGDNYSRNAFWQAMDYQFNLAAQAYWNSADPVKNSAMSETLNRLKSNASDLSNTNWSTASTVYNFNGVCGGGVADNCPEESLFPEGKFWLYHGDKISSELHYYSKGTIYIQNGDLNIISSIFNPKTGNEHDKASFGIVINNGDLIIRNLNPNEAIKISASIFVPNGTIKVIGDNITLTGSFVAKDFSVTGSNINFVQDTRGENAWPPGFRELQLPIILNK</sequence>
<gene>
    <name evidence="1" type="ORF">COV40_02550</name>
</gene>
<dbReference type="AlphaFoldDB" id="A0A2H0Q0U1"/>
<comment type="caution">
    <text evidence="1">The sequence shown here is derived from an EMBL/GenBank/DDBJ whole genome shotgun (WGS) entry which is preliminary data.</text>
</comment>
<dbReference type="EMBL" id="PCXF01000073">
    <property type="protein sequence ID" value="PIR27125.1"/>
    <property type="molecule type" value="Genomic_DNA"/>
</dbReference>
<organism evidence="1 2">
    <name type="scientific">Candidatus Berkelbacteria bacterium CG11_big_fil_rev_8_21_14_0_20_42_15</name>
    <dbReference type="NCBI Taxonomy" id="1974517"/>
    <lineage>
        <taxon>Bacteria</taxon>
        <taxon>Candidatus Berkelbacteria</taxon>
    </lineage>
</organism>
<evidence type="ECO:0000313" key="1">
    <source>
        <dbReference type="EMBL" id="PIR27125.1"/>
    </source>
</evidence>
<accession>A0A2H0Q0U1</accession>
<protein>
    <submittedName>
        <fullName evidence="1">Uncharacterized protein</fullName>
    </submittedName>
</protein>
<evidence type="ECO:0000313" key="2">
    <source>
        <dbReference type="Proteomes" id="UP000231154"/>
    </source>
</evidence>